<evidence type="ECO:0000256" key="8">
    <source>
        <dbReference type="ARBA" id="ARBA00022989"/>
    </source>
</evidence>
<comment type="subcellular location">
    <subcellularLocation>
        <location evidence="1">Membrane</location>
        <topology evidence="1">Single-pass type I membrane protein</topology>
    </subcellularLocation>
</comment>
<protein>
    <recommendedName>
        <fullName evidence="13">Leucine-rich repeat-containing N-terminal plant-type domain-containing protein</fullName>
    </recommendedName>
</protein>
<dbReference type="Proteomes" id="UP000436088">
    <property type="component" value="Unassembled WGS sequence"/>
</dbReference>
<evidence type="ECO:0000256" key="12">
    <source>
        <dbReference type="SAM" id="Phobius"/>
    </source>
</evidence>
<feature type="domain" description="Leucine-rich repeat-containing N-terminal plant-type" evidence="13">
    <location>
        <begin position="31"/>
        <end position="69"/>
    </location>
</feature>
<dbReference type="Pfam" id="PF00560">
    <property type="entry name" value="LRR_1"/>
    <property type="match status" value="2"/>
</dbReference>
<organism evidence="14 15">
    <name type="scientific">Hibiscus syriacus</name>
    <name type="common">Rose of Sharon</name>
    <dbReference type="NCBI Taxonomy" id="106335"/>
    <lineage>
        <taxon>Eukaryota</taxon>
        <taxon>Viridiplantae</taxon>
        <taxon>Streptophyta</taxon>
        <taxon>Embryophyta</taxon>
        <taxon>Tracheophyta</taxon>
        <taxon>Spermatophyta</taxon>
        <taxon>Magnoliopsida</taxon>
        <taxon>eudicotyledons</taxon>
        <taxon>Gunneridae</taxon>
        <taxon>Pentapetalae</taxon>
        <taxon>rosids</taxon>
        <taxon>malvids</taxon>
        <taxon>Malvales</taxon>
        <taxon>Malvaceae</taxon>
        <taxon>Malvoideae</taxon>
        <taxon>Hibiscus</taxon>
    </lineage>
</organism>
<dbReference type="GO" id="GO:0016020">
    <property type="term" value="C:membrane"/>
    <property type="evidence" value="ECO:0007669"/>
    <property type="project" value="UniProtKB-SubCell"/>
</dbReference>
<dbReference type="AlphaFoldDB" id="A0A6A2X8K3"/>
<evidence type="ECO:0000313" key="15">
    <source>
        <dbReference type="Proteomes" id="UP000436088"/>
    </source>
</evidence>
<name>A0A6A2X8K3_HIBSY</name>
<dbReference type="PANTHER" id="PTHR48060:SF21">
    <property type="entry name" value="L DOMAIN-LIKE PROTEIN"/>
    <property type="match status" value="1"/>
</dbReference>
<dbReference type="PANTHER" id="PTHR48060">
    <property type="entry name" value="DNA DAMAGE-REPAIR/TOLERATION PROTEIN DRT100"/>
    <property type="match status" value="1"/>
</dbReference>
<dbReference type="InterPro" id="IPR032675">
    <property type="entry name" value="LRR_dom_sf"/>
</dbReference>
<comment type="caution">
    <text evidence="14">The sequence shown here is derived from an EMBL/GenBank/DDBJ whole genome shotgun (WGS) entry which is preliminary data.</text>
</comment>
<keyword evidence="6" id="KW-0547">Nucleotide-binding</keyword>
<keyword evidence="9 12" id="KW-0472">Membrane</keyword>
<keyword evidence="5" id="KW-0677">Repeat</keyword>
<proteinExistence type="predicted"/>
<keyword evidence="11" id="KW-0325">Glycoprotein</keyword>
<evidence type="ECO:0000256" key="10">
    <source>
        <dbReference type="ARBA" id="ARBA00023170"/>
    </source>
</evidence>
<evidence type="ECO:0000256" key="3">
    <source>
        <dbReference type="ARBA" id="ARBA00022692"/>
    </source>
</evidence>
<dbReference type="Pfam" id="PF08263">
    <property type="entry name" value="LRRNT_2"/>
    <property type="match status" value="1"/>
</dbReference>
<sequence length="174" mass="19550">MEASGLLFLVYIEVIILLSCFNLHGLATGNETDQQSLLQFKAKITDQLKVMESWNSSIHFCQWPGVTCSHKHHRVTKLELESLKLSGSLSPYIGNLSFLKELKLADNSFYNQIPQEIGRLRRLETIQLTNNSISGEIPSNLSACSKLTIFRMRGNLLTGEIPAFLGHLSNLKVF</sequence>
<keyword evidence="2" id="KW-0433">Leucine-rich repeat</keyword>
<evidence type="ECO:0000256" key="9">
    <source>
        <dbReference type="ARBA" id="ARBA00023136"/>
    </source>
</evidence>
<dbReference type="SUPFAM" id="SSF52058">
    <property type="entry name" value="L domain-like"/>
    <property type="match status" value="1"/>
</dbReference>
<evidence type="ECO:0000256" key="5">
    <source>
        <dbReference type="ARBA" id="ARBA00022737"/>
    </source>
</evidence>
<evidence type="ECO:0000256" key="6">
    <source>
        <dbReference type="ARBA" id="ARBA00022741"/>
    </source>
</evidence>
<keyword evidence="8 12" id="KW-1133">Transmembrane helix</keyword>
<dbReference type="Gene3D" id="3.80.10.10">
    <property type="entry name" value="Ribonuclease Inhibitor"/>
    <property type="match status" value="1"/>
</dbReference>
<evidence type="ECO:0000256" key="7">
    <source>
        <dbReference type="ARBA" id="ARBA00022840"/>
    </source>
</evidence>
<dbReference type="EMBL" id="VEPZ02001672">
    <property type="protein sequence ID" value="KAE8663515.1"/>
    <property type="molecule type" value="Genomic_DNA"/>
</dbReference>
<dbReference type="InterPro" id="IPR001611">
    <property type="entry name" value="Leu-rich_rpt"/>
</dbReference>
<dbReference type="InterPro" id="IPR013210">
    <property type="entry name" value="LRR_N_plant-typ"/>
</dbReference>
<evidence type="ECO:0000313" key="14">
    <source>
        <dbReference type="EMBL" id="KAE8663515.1"/>
    </source>
</evidence>
<feature type="transmembrane region" description="Helical" evidence="12">
    <location>
        <begin position="6"/>
        <end position="27"/>
    </location>
</feature>
<keyword evidence="3 12" id="KW-0812">Transmembrane</keyword>
<dbReference type="GO" id="GO:0005524">
    <property type="term" value="F:ATP binding"/>
    <property type="evidence" value="ECO:0007669"/>
    <property type="project" value="UniProtKB-KW"/>
</dbReference>
<reference evidence="14" key="1">
    <citation type="submission" date="2019-09" db="EMBL/GenBank/DDBJ databases">
        <title>Draft genome information of white flower Hibiscus syriacus.</title>
        <authorList>
            <person name="Kim Y.-M."/>
        </authorList>
    </citation>
    <scope>NUCLEOTIDE SEQUENCE [LARGE SCALE GENOMIC DNA]</scope>
    <source>
        <strain evidence="14">YM2019G1</strain>
    </source>
</reference>
<dbReference type="InterPro" id="IPR053211">
    <property type="entry name" value="DNA_repair-toleration"/>
</dbReference>
<keyword evidence="15" id="KW-1185">Reference proteome</keyword>
<keyword evidence="7" id="KW-0067">ATP-binding</keyword>
<evidence type="ECO:0000256" key="4">
    <source>
        <dbReference type="ARBA" id="ARBA00022729"/>
    </source>
</evidence>
<keyword evidence="10" id="KW-0675">Receptor</keyword>
<evidence type="ECO:0000256" key="2">
    <source>
        <dbReference type="ARBA" id="ARBA00022614"/>
    </source>
</evidence>
<dbReference type="FunFam" id="3.80.10.10:FF:000101">
    <property type="entry name" value="LRR receptor-like serine/threonine-protein kinase ERECTA"/>
    <property type="match status" value="1"/>
</dbReference>
<evidence type="ECO:0000259" key="13">
    <source>
        <dbReference type="Pfam" id="PF08263"/>
    </source>
</evidence>
<evidence type="ECO:0000256" key="11">
    <source>
        <dbReference type="ARBA" id="ARBA00023180"/>
    </source>
</evidence>
<accession>A0A6A2X8K3</accession>
<keyword evidence="4" id="KW-0732">Signal</keyword>
<gene>
    <name evidence="14" type="ORF">F3Y22_tig00112949pilonHSYRG00010</name>
</gene>
<evidence type="ECO:0000256" key="1">
    <source>
        <dbReference type="ARBA" id="ARBA00004479"/>
    </source>
</evidence>